<reference evidence="3 4" key="1">
    <citation type="submission" date="2019-12" db="EMBL/GenBank/DDBJ databases">
        <title>Novel species isolated from a subtropical stream in China.</title>
        <authorList>
            <person name="Lu H."/>
        </authorList>
    </citation>
    <scope>NUCLEOTIDE SEQUENCE [LARGE SCALE GENOMIC DNA]</scope>
    <source>
        <strain evidence="3 4">DS3</strain>
    </source>
</reference>
<feature type="transmembrane region" description="Helical" evidence="1">
    <location>
        <begin position="335"/>
        <end position="353"/>
    </location>
</feature>
<keyword evidence="1" id="KW-0812">Transmembrane</keyword>
<evidence type="ECO:0000313" key="3">
    <source>
        <dbReference type="EMBL" id="MYN04633.1"/>
    </source>
</evidence>
<protein>
    <submittedName>
        <fullName evidence="3">Acyltransferase family protein</fullName>
    </submittedName>
</protein>
<feature type="transmembrane region" description="Helical" evidence="1">
    <location>
        <begin position="266"/>
        <end position="287"/>
    </location>
</feature>
<feature type="transmembrane region" description="Helical" evidence="1">
    <location>
        <begin position="205"/>
        <end position="229"/>
    </location>
</feature>
<sequence>MNRSSRVHGLDTLRALAIMLVFANHYMSFVSHEATFGWFSRIGWAGVDLFFALSGYLIGNQIFAGLRDDSAAGFSLWRFYARRLLRTVPAYYFVLALYAFWPYWAGDLPHAPWWKYLTFTLNLDLKPGTLFSHAWSLCVEEQFYLLLPPVALAIGAVAASRRALALALGWGALAAAVAAGMWLRADWWQPSMDLGARGSQRYYTLIYYSTLARFDELLAGVALAMLRNFHPALWQHLTRHGNAMLASGAALTALAFWLLLEAHFSWSMSVFGYPLLGLAFAMLLLAALSEGSLLARTRIPGMGAIALWSYSIYLTHKQLCILLAEHVEPDQPASIALMIAASIVAGWLLYFAVETPFMWLRERFIPSNYKRRPHETAVGSLAAAP</sequence>
<evidence type="ECO:0000259" key="2">
    <source>
        <dbReference type="Pfam" id="PF01757"/>
    </source>
</evidence>
<keyword evidence="1" id="KW-0472">Membrane</keyword>
<keyword evidence="3" id="KW-0808">Transferase</keyword>
<accession>A0A6N9HN70</accession>
<feature type="transmembrane region" description="Helical" evidence="1">
    <location>
        <begin position="299"/>
        <end position="315"/>
    </location>
</feature>
<gene>
    <name evidence="3" type="ORF">GTP41_21295</name>
</gene>
<feature type="transmembrane region" description="Helical" evidence="1">
    <location>
        <begin position="142"/>
        <end position="159"/>
    </location>
</feature>
<dbReference type="GO" id="GO:0016020">
    <property type="term" value="C:membrane"/>
    <property type="evidence" value="ECO:0007669"/>
    <property type="project" value="TreeGrafter"/>
</dbReference>
<keyword evidence="3" id="KW-0012">Acyltransferase</keyword>
<feature type="transmembrane region" description="Helical" evidence="1">
    <location>
        <begin position="42"/>
        <end position="63"/>
    </location>
</feature>
<feature type="transmembrane region" description="Helical" evidence="1">
    <location>
        <begin position="166"/>
        <end position="185"/>
    </location>
</feature>
<keyword evidence="1" id="KW-1133">Transmembrane helix</keyword>
<feature type="domain" description="Acyltransferase 3" evidence="2">
    <location>
        <begin position="8"/>
        <end position="350"/>
    </location>
</feature>
<dbReference type="Proteomes" id="UP000448575">
    <property type="component" value="Unassembled WGS sequence"/>
</dbReference>
<dbReference type="PANTHER" id="PTHR23028:SF53">
    <property type="entry name" value="ACYL_TRANSF_3 DOMAIN-CONTAINING PROTEIN"/>
    <property type="match status" value="1"/>
</dbReference>
<name>A0A6N9HN70_9BURK</name>
<dbReference type="Pfam" id="PF01757">
    <property type="entry name" value="Acyl_transf_3"/>
    <property type="match status" value="1"/>
</dbReference>
<organism evidence="3 4">
    <name type="scientific">Pseudoduganella guangdongensis</name>
    <dbReference type="NCBI Taxonomy" id="2692179"/>
    <lineage>
        <taxon>Bacteria</taxon>
        <taxon>Pseudomonadati</taxon>
        <taxon>Pseudomonadota</taxon>
        <taxon>Betaproteobacteria</taxon>
        <taxon>Burkholderiales</taxon>
        <taxon>Oxalobacteraceae</taxon>
        <taxon>Telluria group</taxon>
        <taxon>Pseudoduganella</taxon>
    </lineage>
</organism>
<feature type="transmembrane region" description="Helical" evidence="1">
    <location>
        <begin position="12"/>
        <end position="30"/>
    </location>
</feature>
<dbReference type="GO" id="GO:0016747">
    <property type="term" value="F:acyltransferase activity, transferring groups other than amino-acyl groups"/>
    <property type="evidence" value="ECO:0007669"/>
    <property type="project" value="InterPro"/>
</dbReference>
<dbReference type="EMBL" id="WWCJ01000019">
    <property type="protein sequence ID" value="MYN04633.1"/>
    <property type="molecule type" value="Genomic_DNA"/>
</dbReference>
<dbReference type="PANTHER" id="PTHR23028">
    <property type="entry name" value="ACETYLTRANSFERASE"/>
    <property type="match status" value="1"/>
</dbReference>
<dbReference type="RefSeq" id="WP_161027592.1">
    <property type="nucleotide sequence ID" value="NZ_WWCJ01000019.1"/>
</dbReference>
<evidence type="ECO:0000313" key="4">
    <source>
        <dbReference type="Proteomes" id="UP000448575"/>
    </source>
</evidence>
<dbReference type="InterPro" id="IPR002656">
    <property type="entry name" value="Acyl_transf_3_dom"/>
</dbReference>
<proteinExistence type="predicted"/>
<feature type="transmembrane region" description="Helical" evidence="1">
    <location>
        <begin position="241"/>
        <end position="260"/>
    </location>
</feature>
<feature type="transmembrane region" description="Helical" evidence="1">
    <location>
        <begin position="84"/>
        <end position="104"/>
    </location>
</feature>
<evidence type="ECO:0000256" key="1">
    <source>
        <dbReference type="SAM" id="Phobius"/>
    </source>
</evidence>
<dbReference type="InterPro" id="IPR050879">
    <property type="entry name" value="Acyltransferase_3"/>
</dbReference>
<keyword evidence="4" id="KW-1185">Reference proteome</keyword>
<comment type="caution">
    <text evidence="3">The sequence shown here is derived from an EMBL/GenBank/DDBJ whole genome shotgun (WGS) entry which is preliminary data.</text>
</comment>
<dbReference type="AlphaFoldDB" id="A0A6N9HN70"/>